<evidence type="ECO:0000256" key="2">
    <source>
        <dbReference type="ARBA" id="ARBA00022692"/>
    </source>
</evidence>
<evidence type="ECO:0000256" key="4">
    <source>
        <dbReference type="ARBA" id="ARBA00023136"/>
    </source>
</evidence>
<feature type="transmembrane region" description="Helical" evidence="5">
    <location>
        <begin position="243"/>
        <end position="263"/>
    </location>
</feature>
<evidence type="ECO:0000313" key="7">
    <source>
        <dbReference type="EMBL" id="MFD1189981.1"/>
    </source>
</evidence>
<feature type="transmembrane region" description="Helical" evidence="5">
    <location>
        <begin position="176"/>
        <end position="195"/>
    </location>
</feature>
<feature type="transmembrane region" description="Helical" evidence="5">
    <location>
        <begin position="38"/>
        <end position="56"/>
    </location>
</feature>
<comment type="caution">
    <text evidence="7">The sequence shown here is derived from an EMBL/GenBank/DDBJ whole genome shotgun (WGS) entry which is preliminary data.</text>
</comment>
<name>A0ABW3SZD9_9CAUL</name>
<feature type="transmembrane region" description="Helical" evidence="5">
    <location>
        <begin position="145"/>
        <end position="164"/>
    </location>
</feature>
<feature type="domain" description="EamA" evidence="6">
    <location>
        <begin position="11"/>
        <end position="136"/>
    </location>
</feature>
<evidence type="ECO:0000256" key="3">
    <source>
        <dbReference type="ARBA" id="ARBA00022989"/>
    </source>
</evidence>
<dbReference type="InterPro" id="IPR037185">
    <property type="entry name" value="EmrE-like"/>
</dbReference>
<feature type="transmembrane region" description="Helical" evidence="5">
    <location>
        <begin position="91"/>
        <end position="112"/>
    </location>
</feature>
<keyword evidence="8" id="KW-1185">Reference proteome</keyword>
<dbReference type="InterPro" id="IPR000620">
    <property type="entry name" value="EamA_dom"/>
</dbReference>
<dbReference type="PANTHER" id="PTHR32322:SF9">
    <property type="entry name" value="AMINO-ACID METABOLITE EFFLUX PUMP-RELATED"/>
    <property type="match status" value="1"/>
</dbReference>
<comment type="subcellular location">
    <subcellularLocation>
        <location evidence="1">Membrane</location>
        <topology evidence="1">Multi-pass membrane protein</topology>
    </subcellularLocation>
</comment>
<dbReference type="RefSeq" id="WP_374347778.1">
    <property type="nucleotide sequence ID" value="NZ_JBHTLQ010000008.1"/>
</dbReference>
<keyword evidence="4 5" id="KW-0472">Membrane</keyword>
<reference evidence="8" key="1">
    <citation type="journal article" date="2019" name="Int. J. Syst. Evol. Microbiol.">
        <title>The Global Catalogue of Microorganisms (GCM) 10K type strain sequencing project: providing services to taxonomists for standard genome sequencing and annotation.</title>
        <authorList>
            <consortium name="The Broad Institute Genomics Platform"/>
            <consortium name="The Broad Institute Genome Sequencing Center for Infectious Disease"/>
            <person name="Wu L."/>
            <person name="Ma J."/>
        </authorList>
    </citation>
    <scope>NUCLEOTIDE SEQUENCE [LARGE SCALE GENOMIC DNA]</scope>
    <source>
        <strain evidence="8">CCUG 55074</strain>
    </source>
</reference>
<evidence type="ECO:0000256" key="1">
    <source>
        <dbReference type="ARBA" id="ARBA00004141"/>
    </source>
</evidence>
<dbReference type="PANTHER" id="PTHR32322">
    <property type="entry name" value="INNER MEMBRANE TRANSPORTER"/>
    <property type="match status" value="1"/>
</dbReference>
<feature type="domain" description="EamA" evidence="6">
    <location>
        <begin position="146"/>
        <end position="284"/>
    </location>
</feature>
<dbReference type="EMBL" id="JBHTLQ010000008">
    <property type="protein sequence ID" value="MFD1189981.1"/>
    <property type="molecule type" value="Genomic_DNA"/>
</dbReference>
<evidence type="ECO:0000256" key="5">
    <source>
        <dbReference type="SAM" id="Phobius"/>
    </source>
</evidence>
<evidence type="ECO:0000259" key="6">
    <source>
        <dbReference type="Pfam" id="PF00892"/>
    </source>
</evidence>
<feature type="transmembrane region" description="Helical" evidence="5">
    <location>
        <begin position="119"/>
        <end position="139"/>
    </location>
</feature>
<organism evidence="7 8">
    <name type="scientific">Phenylobacterium conjunctum</name>
    <dbReference type="NCBI Taxonomy" id="1298959"/>
    <lineage>
        <taxon>Bacteria</taxon>
        <taxon>Pseudomonadati</taxon>
        <taxon>Pseudomonadota</taxon>
        <taxon>Alphaproteobacteria</taxon>
        <taxon>Caulobacterales</taxon>
        <taxon>Caulobacteraceae</taxon>
        <taxon>Phenylobacterium</taxon>
    </lineage>
</organism>
<gene>
    <name evidence="7" type="ORF">ACFQ27_05260</name>
</gene>
<dbReference type="Proteomes" id="UP001597216">
    <property type="component" value="Unassembled WGS sequence"/>
</dbReference>
<sequence>MTAHSLTWRHALLALAVVAIWGTNFVVIKVALAHLPPLTFAALRFTFAFLPAAFFLKRPPVPWRNLAAYGILIGLGQFGVLYIAINGFISPGLASLVVQTQVFFTIGLSMWLSGERVRLFQIAALGLATVGLGVILIHTDATTTPIGLAMVLFAAMSWSLGNLVQRASPGVSSLSYVVWASLFSIPPLVLLSFAIEGWPAMRDGIARADLMTWTAVLWQSAGNTLFGYVAWGFLLARYPAATVTPWALLVPVFGMGASALLLAEPLPVWKIAAAVLVIGGLAINILGPMIWKPKAVIAAQ</sequence>
<keyword evidence="3 5" id="KW-1133">Transmembrane helix</keyword>
<dbReference type="SUPFAM" id="SSF103481">
    <property type="entry name" value="Multidrug resistance efflux transporter EmrE"/>
    <property type="match status" value="2"/>
</dbReference>
<feature type="transmembrane region" description="Helical" evidence="5">
    <location>
        <begin position="12"/>
        <end position="32"/>
    </location>
</feature>
<dbReference type="InterPro" id="IPR050638">
    <property type="entry name" value="AA-Vitamin_Transporters"/>
</dbReference>
<feature type="transmembrane region" description="Helical" evidence="5">
    <location>
        <begin position="68"/>
        <end position="85"/>
    </location>
</feature>
<evidence type="ECO:0000313" key="8">
    <source>
        <dbReference type="Proteomes" id="UP001597216"/>
    </source>
</evidence>
<accession>A0ABW3SZD9</accession>
<dbReference type="Pfam" id="PF00892">
    <property type="entry name" value="EamA"/>
    <property type="match status" value="2"/>
</dbReference>
<feature type="transmembrane region" description="Helical" evidence="5">
    <location>
        <begin position="269"/>
        <end position="291"/>
    </location>
</feature>
<protein>
    <submittedName>
        <fullName evidence="7">EamA family transporter</fullName>
    </submittedName>
</protein>
<proteinExistence type="predicted"/>
<keyword evidence="2 5" id="KW-0812">Transmembrane</keyword>
<feature type="transmembrane region" description="Helical" evidence="5">
    <location>
        <begin position="215"/>
        <end position="236"/>
    </location>
</feature>